<keyword evidence="6" id="KW-1185">Reference proteome</keyword>
<feature type="region of interest" description="Disordered" evidence="3">
    <location>
        <begin position="2727"/>
        <end position="2746"/>
    </location>
</feature>
<dbReference type="STRING" id="31234.E3LPQ4"/>
<feature type="region of interest" description="Disordered" evidence="3">
    <location>
        <begin position="2476"/>
        <end position="2495"/>
    </location>
</feature>
<dbReference type="Pfam" id="PF00155">
    <property type="entry name" value="Aminotran_1_2"/>
    <property type="match status" value="1"/>
</dbReference>
<feature type="region of interest" description="Disordered" evidence="3">
    <location>
        <begin position="2641"/>
        <end position="2662"/>
    </location>
</feature>
<dbReference type="HOGENOM" id="CLU_224868_0_0_1"/>
<feature type="compositionally biased region" description="Basic and acidic residues" evidence="3">
    <location>
        <begin position="518"/>
        <end position="537"/>
    </location>
</feature>
<evidence type="ECO:0000256" key="1">
    <source>
        <dbReference type="ARBA" id="ARBA00022898"/>
    </source>
</evidence>
<dbReference type="InterPro" id="IPR050478">
    <property type="entry name" value="Ethylene_sulfur-biosynth"/>
</dbReference>
<evidence type="ECO:0000259" key="4">
    <source>
        <dbReference type="Pfam" id="PF00155"/>
    </source>
</evidence>
<dbReference type="Gene3D" id="3.90.1150.10">
    <property type="entry name" value="Aspartate Aminotransferase, domain 1"/>
    <property type="match status" value="1"/>
</dbReference>
<keyword evidence="1" id="KW-0663">Pyridoxal phosphate</keyword>
<dbReference type="OMA" id="QDKDHNQ"/>
<feature type="compositionally biased region" description="Basic and acidic residues" evidence="3">
    <location>
        <begin position="2771"/>
        <end position="2792"/>
    </location>
</feature>
<evidence type="ECO:0000256" key="3">
    <source>
        <dbReference type="SAM" id="MobiDB-lite"/>
    </source>
</evidence>
<feature type="compositionally biased region" description="Basic and acidic residues" evidence="3">
    <location>
        <begin position="2233"/>
        <end position="2243"/>
    </location>
</feature>
<sequence length="3697" mass="419710">MMIAAPTSSSKRVEDGGNFSADSQQSPPINSDDEQLDDTPFLSHQLSDDHESFSEKFLRNILTHDYQNLMPRRREKFVEITKTVTVTEIVNGAPDKHPSSCEVKVTNVSPAGPHPVNVSIKHLHEKWHSCEELDKSDDGGDLGKGTVIRIQETHKPFNYTQKKQQQKPTKFVYEDVINTKMESSTRSRPPSSANSTLFDRSSDNIIDLEFRHPVLIETSEKTDQKQNGTNGTRRRFADLRKKVSTTTKTSVTETEKVTTTRRSSSAHSTSSRRSYGKPVVNTLYYRKFVDEETKGGDEDSSDSGSVVIHRDSVTRRSRSADHLQKSSSPTMSPIAPPRKRLGREESLHYYRDDEEVIGEKVESEQKRRVTVKSPEPGNTSVSMNDTVEGRNITAGITSVSMNDTCTDTSYESRFSTIPRARSSPPTTHRVNHIHVNVIGPIRTPESERRHKVAGRVGEDITMDIYIERRHSAVDSRRGSHVSHGSAAEAPPKPPRRSKYEENIRIGEPIATSTPMTTIERKQTREERVSTESGESSRKSTRSARPPDINIIECETFLRETRSPARTPATPIVVINQTPSSRRGSQDLLGEPGQRRRKSTVTDIDWYAAFNMKDPSSPTKPVRPPFVSHADERKASRDVMRRRASDSSMIGLPPADIDLNQIFVCTAPPEIKKEEKCQCNACRLIRMSEVERESRIDRASRSRQSRSFTRMTEYETRASTLPSRYRTSPVTIELEDIFNPKPSSPPAINTKPPTPPARRRHAPTSPTPPPSQSSFVDEPSPLPPSRHLVTSTIDRKQVTPVTTNSRDSGSQLHENTRNQLLNSPDDWVGQMMNDANEWENRVTSRKSSVLSTSSSTARKVSVARRISVDELRKPEKRKSREAVPLPPSDVSIDDIFTALTPKRQEVPKDTEKKTFIVTRKQRAQDVDVIDFEKDRKSPVAPPRSRSTGRTHISEATITMGGTTETQDKEDEKIKQRVKDFSEESIRDEKLIDKKSDIRNTEGSTDNVFKPSSVEIKIPLIEEPVTSTASIKMRPSEDNEERPREVESPVPSDHVAPGNVESEKNENRTSAVSIDLDKVFVEGSTGKSYDDVSDEKIRRGIEEFEKAKQEKEAQRSGVVVTTHSSKHIFDQSDISMDDVFNTSQQKHQISHEIQLPEQAESTTAVSSDKITESASFNLENVFVTTDSRKPEDDEEERHIQRRIEEFKKAEEEKKAQRTTESPSSSHHRIFDDSKISMDDVFSSSKPEQEDSAERSKPDAETSTATASAESKESASINLKGVFITEKNEKAKEDDEEEHIRRRIEEFKRAEEEKKIQRATESHSSSHIIFDESNISMDDVFNVSRPEQDFSTVNKKPMEEEEEDQRIQERIEEFRRTETEKESQRTTETHASHRIYDDSNVSMDDVFGSENKTVEITDAKKEPRETSTSSITMRPPTAKTTDVSTPTTEPEKENRRTSAVSIDLDTVFVEGSIRKSDDDVFDEKIRRGIEEFERAKQEKEAQRSGVVVTTHSSKHIFDESDISMDDVFNTSRPNQDSTVEVERPTQTESFNIVLKDESIEREERHILERIEEFEKAEEEKKIQRTIEPHSSHHVESGMQKSQIPMEDVFNADNKEVEVVIPLKDASDEEAARSEVSASKPVTFSEDVDTDDKKEEHRKSAFSIDLDKVFVEGLTGKSDNDVSDEKIRRGIEEFEKAKQEKEAQRSGVVVTTHSSKHICDQSDISMDDVFNTSRSQEDSTTDEPEDREEEHILERIEEFQQAEEEKQIQRSIEPHSSHQSIEVELDQSSISMDDVFSSENKETEIAIPLQGSTDNEAREPSEDDNSTPSNSSPVGPKRIDEKHTEKRKSSVCIDLDKVFVEGSASKSSNDVSDEKIRRGIEEFERAKQEKEAQRSGVVVTSHSSKQLFDESDISMDDVFNISQPVQHSTVEVERPEQIESATITLKEEQINQEEKHIRERIEEFQQAEIEKNIQRTTEDNVSHEHFKSELSESNISMDDVFNTSQQTHIPSSEKLSSYHNISEEVNSPEVKSNTSKKFDESNVSMDDVFGATVSNVKMSEDENTTSSYSLDDPKIVVTTDEEETTRNKTTTRTETETDSSTRRYYRTDQPSSSTANVISTGTIQLDNTDGTEKNNDDSVTSTAVFNLDDIFVIGTGTSRKEDDEKKIQRGIEEFQRANREKESQRSLISEPSHSRKTTFDDSSISLDDVFNSIKVKDIEHSHDEPVITSSSSIRMIPSEERVRDEPSRPQPENTESKKEGNRTSAISIDLDKVFVEGSAGKSSNDASDEKIRRGIEEFEKAKQEKEAQRSGVVVTTHSSKHIFDESDILMDDVFNISQPVQHSTVEVESLEQTKSDNIIFKDQQIDQEEKHIQERIEEFQKADEEKKIQRTTEDHDSHEHFESDLNESSISMDDVFNTSSSRQNSSAHRSHKSLVLTPEKPGNSAGLTMDSVFVPSGSLQSNEAHEEEEHIRQRIEEFEKAEEEKKIQRTIEPHSPTHHQIFEESNISMEDVFNISQQKPENEVDEEGKHIQRRIEEFKKAEEEKKVQRTTESHSSSRHRIFDDSNILMDDVFNTSSSSRQGDTSEISTTPGFIKTTSDSEKTTTMTTTRTETTSDSYSKKTITSLDDLFGPQTATPPVISISAISLDPSNQPSSSPTAPPRKHQNLSSLLVPGKWNESMMSNASTISLDDSFNNSFVKSGNSTVYEPKLRKPLSLPVDTWIDNMVSTMTDEATKEAPKTPKTPMTPAENYYRSPTRISQEIKYEWVAKLIEDDKDKKKKTEEKEGHQSEEEHLQKQDNTWVSSVVYRPTLETSAYTLRASQLEPEHKREDIDMDRVFDECLMGKKKDDEICECSACRLTEQELEELKKRKIENENKAREERQSVQYETRHVTVTNPSDISIDDVFNPEVQLSIQTDHVQVPSTSSPPIQSTRTYYISPKVSETVTTTHQWKDADISMDEIFSPVSSTTNENRRFSNFYEDRSGWDTIGSEDSGVMSGGDRGRRRSTRITDHVIDEAFKGIFDSQPTTSSAIIKLEEPSTQYDDYYITSLHQDDVDRSDSDVDGDNLDVSQFVDDILGKSLDEAAFLSSTKSLRDYTDTSIDRKKSGDRVHPYYRTRTDTSIDRRVKPAVINEDLETMEHHSNDEIMKLVFVDPNDPSISKSESRRSLSLPRNKSITKPSDEELLEIEIKPEYFIIKGSYSLLIPKSDPLGLMLQKLREQNDSLATLDFSLTRKLKKLLVDCIKERAGCLDMTSASSKYEGLLSSRGQSLIESIDYASATFLKMNVDKYEPTRNPNGVVNFCTAENNICTPLLEERFKHLELFFPNTEHLVRYPPSGGWPEAREVLVKYFKEFMGARVTVDELALTPSTRTGYDVTSYCLFEQDDILLTNGPVYAGTVSNVQEKAQCQVACVEVNNTIFRFKTQRIDFQTDLSNPRLDVKMYEEELNRQIALENTVSGVIIVNPHNPLGVTFPPEEVVNLCNWAASKNLHVVIDEVFANCVFDKSNSKFRPFLSYRHRVHRPENVAWLWSVSKDFGLPGLKFAVIHSANEGLRQAATKLQMYYPCSPFVQDFAINLLSDSEWLREFHTEVNRRISIHYRYTTENLERLEIPFVPAQAGIFVFADFSKHLSSNDSAGELELFDRIASAGVMLTPGVHQKCHVFGWFRIVFACTKEELEEGFRRLFVHLGSHLHPIGTVQYDN</sequence>
<feature type="compositionally biased region" description="Basic and acidic residues" evidence="3">
    <location>
        <begin position="1745"/>
        <end position="1772"/>
    </location>
</feature>
<dbReference type="SUPFAM" id="SSF53383">
    <property type="entry name" value="PLP-dependent transferases"/>
    <property type="match status" value="1"/>
</dbReference>
<feature type="compositionally biased region" description="Polar residues" evidence="3">
    <location>
        <begin position="376"/>
        <end position="385"/>
    </location>
</feature>
<feature type="compositionally biased region" description="Polar residues" evidence="3">
    <location>
        <begin position="1525"/>
        <end position="1536"/>
    </location>
</feature>
<dbReference type="GO" id="GO:0006520">
    <property type="term" value="P:amino acid metabolic process"/>
    <property type="evidence" value="ECO:0007669"/>
    <property type="project" value="TreeGrafter"/>
</dbReference>
<dbReference type="Proteomes" id="UP000008281">
    <property type="component" value="Unassembled WGS sequence"/>
</dbReference>
<feature type="compositionally biased region" description="Basic and acidic residues" evidence="3">
    <location>
        <begin position="342"/>
        <end position="367"/>
    </location>
</feature>
<feature type="region of interest" description="Disordered" evidence="3">
    <location>
        <begin position="1141"/>
        <end position="1328"/>
    </location>
</feature>
<feature type="compositionally biased region" description="Polar residues" evidence="3">
    <location>
        <begin position="1423"/>
        <end position="1445"/>
    </location>
</feature>
<keyword evidence="2" id="KW-0175">Coiled coil</keyword>
<feature type="compositionally biased region" description="Basic and acidic residues" evidence="3">
    <location>
        <begin position="1283"/>
        <end position="1318"/>
    </location>
</feature>
<feature type="compositionally biased region" description="Basic and acidic residues" evidence="3">
    <location>
        <begin position="964"/>
        <end position="978"/>
    </location>
</feature>
<feature type="compositionally biased region" description="Polar residues" evidence="3">
    <location>
        <begin position="2572"/>
        <end position="2587"/>
    </location>
</feature>
<feature type="region of interest" description="Disordered" evidence="3">
    <location>
        <begin position="471"/>
        <end position="548"/>
    </location>
</feature>
<feature type="compositionally biased region" description="Acidic residues" evidence="3">
    <location>
        <begin position="1735"/>
        <end position="1744"/>
    </location>
</feature>
<dbReference type="EMBL" id="DS268412">
    <property type="protein sequence ID" value="EFP05903.1"/>
    <property type="molecule type" value="Genomic_DNA"/>
</dbReference>
<dbReference type="PANTHER" id="PTHR43795:SF39">
    <property type="entry name" value="AMINOTRANSFERASE CLASS I_CLASSII DOMAIN-CONTAINING PROTEIN"/>
    <property type="match status" value="1"/>
</dbReference>
<feature type="region of interest" description="Disordered" evidence="3">
    <location>
        <begin position="2572"/>
        <end position="2610"/>
    </location>
</feature>
<feature type="region of interest" description="Disordered" evidence="3">
    <location>
        <begin position="1692"/>
        <end position="1844"/>
    </location>
</feature>
<feature type="region of interest" description="Disordered" evidence="3">
    <location>
        <begin position="1019"/>
        <end position="1067"/>
    </location>
</feature>
<feature type="compositionally biased region" description="Basic and acidic residues" evidence="3">
    <location>
        <begin position="1032"/>
        <end position="1045"/>
    </location>
</feature>
<reference evidence="5" key="1">
    <citation type="submission" date="2007-07" db="EMBL/GenBank/DDBJ databases">
        <title>PCAP assembly of the Caenorhabditis remanei genome.</title>
        <authorList>
            <consortium name="The Caenorhabditis remanei Sequencing Consortium"/>
            <person name="Wilson R.K."/>
        </authorList>
    </citation>
    <scope>NUCLEOTIDE SEQUENCE [LARGE SCALE GENOMIC DNA]</scope>
    <source>
        <strain evidence="5">PB4641</strain>
    </source>
</reference>
<feature type="compositionally biased region" description="Basic and acidic residues" evidence="3">
    <location>
        <begin position="308"/>
        <end position="324"/>
    </location>
</feature>
<feature type="region of interest" description="Disordered" evidence="3">
    <location>
        <begin position="614"/>
        <end position="633"/>
    </location>
</feature>
<dbReference type="GO" id="GO:0030170">
    <property type="term" value="F:pyridoxal phosphate binding"/>
    <property type="evidence" value="ECO:0007669"/>
    <property type="project" value="InterPro"/>
</dbReference>
<feature type="region of interest" description="Disordered" evidence="3">
    <location>
        <begin position="2075"/>
        <end position="2111"/>
    </location>
</feature>
<evidence type="ECO:0000313" key="6">
    <source>
        <dbReference type="Proteomes" id="UP000008281"/>
    </source>
</evidence>
<dbReference type="PRINTS" id="PR00753">
    <property type="entry name" value="ACCSYNTHASE"/>
</dbReference>
<feature type="region of interest" description="Disordered" evidence="3">
    <location>
        <begin position="1576"/>
        <end position="1598"/>
    </location>
</feature>
<proteinExistence type="predicted"/>
<feature type="compositionally biased region" description="Basic and acidic residues" evidence="3">
    <location>
        <begin position="2087"/>
        <end position="2097"/>
    </location>
</feature>
<dbReference type="InParanoid" id="E3LPQ4"/>
<feature type="compositionally biased region" description="Polar residues" evidence="3">
    <location>
        <begin position="1"/>
        <end position="10"/>
    </location>
</feature>
<feature type="compositionally biased region" description="Basic and acidic residues" evidence="3">
    <location>
        <begin position="1576"/>
        <end position="1592"/>
    </location>
</feature>
<name>E3LPQ4_CAERE</name>
<feature type="compositionally biased region" description="Low complexity" evidence="3">
    <location>
        <begin position="2599"/>
        <end position="2610"/>
    </location>
</feature>
<feature type="region of interest" description="Disordered" evidence="3">
    <location>
        <begin position="2217"/>
        <end position="2259"/>
    </location>
</feature>
<feature type="compositionally biased region" description="Polar residues" evidence="3">
    <location>
        <begin position="1157"/>
        <end position="1183"/>
    </location>
</feature>
<evidence type="ECO:0000256" key="2">
    <source>
        <dbReference type="SAM" id="Coils"/>
    </source>
</evidence>
<feature type="region of interest" description="Disordered" evidence="3">
    <location>
        <begin position="1522"/>
        <end position="1542"/>
    </location>
</feature>
<dbReference type="CDD" id="cd00609">
    <property type="entry name" value="AAT_like"/>
    <property type="match status" value="1"/>
</dbReference>
<feature type="region of interest" description="Disordered" evidence="3">
    <location>
        <begin position="1623"/>
        <end position="1655"/>
    </location>
</feature>
<dbReference type="OrthoDB" id="5832950at2759"/>
<gene>
    <name evidence="5" type="ORF">CRE_26998</name>
</gene>
<feature type="region of interest" description="Disordered" evidence="3">
    <location>
        <begin position="293"/>
        <end position="385"/>
    </location>
</feature>
<feature type="compositionally biased region" description="Polar residues" evidence="3">
    <location>
        <begin position="798"/>
        <end position="821"/>
    </location>
</feature>
<feature type="region of interest" description="Disordered" evidence="3">
    <location>
        <begin position="691"/>
        <end position="859"/>
    </location>
</feature>
<feature type="region of interest" description="Disordered" evidence="3">
    <location>
        <begin position="2173"/>
        <end position="2196"/>
    </location>
</feature>
<feature type="coiled-coil region" evidence="2">
    <location>
        <begin position="2853"/>
        <end position="2880"/>
    </location>
</feature>
<dbReference type="InterPro" id="IPR015424">
    <property type="entry name" value="PyrdxlP-dep_Trfase"/>
</dbReference>
<feature type="region of interest" description="Disordered" evidence="3">
    <location>
        <begin position="2375"/>
        <end position="2466"/>
    </location>
</feature>
<feature type="domain" description="Aminotransferase class I/classII large" evidence="4">
    <location>
        <begin position="3323"/>
        <end position="3679"/>
    </location>
</feature>
<dbReference type="InterPro" id="IPR015422">
    <property type="entry name" value="PyrdxlP-dep_Trfase_small"/>
</dbReference>
<feature type="compositionally biased region" description="Basic and acidic residues" evidence="3">
    <location>
        <begin position="2476"/>
        <end position="2488"/>
    </location>
</feature>
<feature type="compositionally biased region" description="Basic and acidic residues" evidence="3">
    <location>
        <begin position="1244"/>
        <end position="1257"/>
    </location>
</feature>
<feature type="compositionally biased region" description="Basic and acidic residues" evidence="3">
    <location>
        <begin position="2535"/>
        <end position="2548"/>
    </location>
</feature>
<dbReference type="FunCoup" id="E3LPQ4">
    <property type="interactions" value="1361"/>
</dbReference>
<dbReference type="GO" id="GO:0008483">
    <property type="term" value="F:transaminase activity"/>
    <property type="evidence" value="ECO:0007669"/>
    <property type="project" value="TreeGrafter"/>
</dbReference>
<feature type="compositionally biased region" description="Basic and acidic residues" evidence="3">
    <location>
        <begin position="1833"/>
        <end position="1844"/>
    </location>
</feature>
<feature type="compositionally biased region" description="Basic and acidic residues" evidence="3">
    <location>
        <begin position="1226"/>
        <end position="1235"/>
    </location>
</feature>
<feature type="region of interest" description="Disordered" evidence="3">
    <location>
        <begin position="958"/>
        <end position="978"/>
    </location>
</feature>
<feature type="compositionally biased region" description="Basic and acidic residues" evidence="3">
    <location>
        <begin position="1409"/>
        <end position="1422"/>
    </location>
</feature>
<feature type="compositionally biased region" description="Basic and acidic residues" evidence="3">
    <location>
        <begin position="1184"/>
        <end position="1215"/>
    </location>
</feature>
<feature type="region of interest" description="Disordered" evidence="3">
    <location>
        <begin position="1370"/>
        <end position="1456"/>
    </location>
</feature>
<evidence type="ECO:0000313" key="5">
    <source>
        <dbReference type="EMBL" id="EFP05903.1"/>
    </source>
</evidence>
<dbReference type="PANTHER" id="PTHR43795">
    <property type="entry name" value="BIFUNCTIONAL ASPARTATE AMINOTRANSFERASE AND GLUTAMATE/ASPARTATE-PREPHENATE AMINOTRANSFERASE-RELATED"/>
    <property type="match status" value="1"/>
</dbReference>
<protein>
    <recommendedName>
        <fullName evidence="4">Aminotransferase class I/classII large domain-containing protein</fullName>
    </recommendedName>
</protein>
<dbReference type="eggNOG" id="KOG0256">
    <property type="taxonomic scope" value="Eukaryota"/>
</dbReference>
<feature type="region of interest" description="Disordered" evidence="3">
    <location>
        <begin position="217"/>
        <end position="275"/>
    </location>
</feature>
<dbReference type="InterPro" id="IPR015421">
    <property type="entry name" value="PyrdxlP-dep_Trfase_major"/>
</dbReference>
<feature type="compositionally biased region" description="Low complexity" evidence="3">
    <location>
        <begin position="260"/>
        <end position="273"/>
    </location>
</feature>
<feature type="compositionally biased region" description="Low complexity" evidence="3">
    <location>
        <begin position="2736"/>
        <end position="2745"/>
    </location>
</feature>
<dbReference type="Gene3D" id="3.40.640.10">
    <property type="entry name" value="Type I PLP-dependent aspartate aminotransferase-like (Major domain)"/>
    <property type="match status" value="1"/>
</dbReference>
<dbReference type="InterPro" id="IPR004839">
    <property type="entry name" value="Aminotransferase_I/II_large"/>
</dbReference>
<feature type="compositionally biased region" description="Polar residues" evidence="3">
    <location>
        <begin position="20"/>
        <end position="29"/>
    </location>
</feature>
<feature type="compositionally biased region" description="Low complexity" evidence="3">
    <location>
        <begin position="844"/>
        <end position="858"/>
    </location>
</feature>
<feature type="compositionally biased region" description="Basic and acidic residues" evidence="3">
    <location>
        <begin position="1370"/>
        <end position="1394"/>
    </location>
</feature>
<feature type="region of interest" description="Disordered" evidence="3">
    <location>
        <begin position="932"/>
        <end position="951"/>
    </location>
</feature>
<feature type="compositionally biased region" description="Polar residues" evidence="3">
    <location>
        <begin position="716"/>
        <end position="729"/>
    </location>
</feature>
<organism evidence="6">
    <name type="scientific">Caenorhabditis remanei</name>
    <name type="common">Caenorhabditis vulgaris</name>
    <dbReference type="NCBI Taxonomy" id="31234"/>
    <lineage>
        <taxon>Eukaryota</taxon>
        <taxon>Metazoa</taxon>
        <taxon>Ecdysozoa</taxon>
        <taxon>Nematoda</taxon>
        <taxon>Chromadorea</taxon>
        <taxon>Rhabditida</taxon>
        <taxon>Rhabditina</taxon>
        <taxon>Rhabditomorpha</taxon>
        <taxon>Rhabditoidea</taxon>
        <taxon>Rhabditidae</taxon>
        <taxon>Peloderinae</taxon>
        <taxon>Caenorhabditis</taxon>
    </lineage>
</organism>
<accession>E3LPQ4</accession>
<feature type="region of interest" description="Disordered" evidence="3">
    <location>
        <begin position="577"/>
        <end position="596"/>
    </location>
</feature>
<feature type="region of interest" description="Disordered" evidence="3">
    <location>
        <begin position="2535"/>
        <end position="2559"/>
    </location>
</feature>
<feature type="region of interest" description="Disordered" evidence="3">
    <location>
        <begin position="2771"/>
        <end position="2793"/>
    </location>
</feature>
<feature type="region of interest" description="Disordered" evidence="3">
    <location>
        <begin position="1"/>
        <end position="47"/>
    </location>
</feature>
<feature type="compositionally biased region" description="Polar residues" evidence="3">
    <location>
        <begin position="2644"/>
        <end position="2653"/>
    </location>
</feature>
<feature type="compositionally biased region" description="Basic and acidic residues" evidence="3">
    <location>
        <begin position="2375"/>
        <end position="2399"/>
    </location>
</feature>